<protein>
    <submittedName>
        <fullName evidence="4">MADF domain-containing protein</fullName>
    </submittedName>
</protein>
<sequence>MSYPAKILLIKLVRQHESIWNTRSPDYSRTDVKLRAWTDIAERMRANGFVAEVGRLKVMWKNLRDQWKRNIALKMPPDREWYFQRRINFLADTYEGGIRAHCSHYDMDSPKASPDALRPEEYSYFDHDYSIEGSSMMREFSPTRTTEPKSEMRDDGSACGPTVITIIDENSDQKMATVKEAAKEMKQSDNNPGIAIVSSQRSAPTPPPAKRPRTEEKNEDHNEPPAKSFKERPQSSEEPSNASKPSQRQIQSSEEPDIVRKPPQRQTQSSEEPDNTPRLYQRQTPYSRGEAFSNACTLKQRDKMVTLAKALKVGKNSNNYPTQMSSTKAPGDKFDKYAAFVSTTLREMPEAEAKRRMREMTLLLFEEIDVD</sequence>
<dbReference type="SMART" id="SM00595">
    <property type="entry name" value="MADF"/>
    <property type="match status" value="1"/>
</dbReference>
<feature type="compositionally biased region" description="Basic and acidic residues" evidence="1">
    <location>
        <begin position="146"/>
        <end position="156"/>
    </location>
</feature>
<evidence type="ECO:0000313" key="4">
    <source>
        <dbReference type="WBParaSite" id="HCON_00160100-00001"/>
    </source>
</evidence>
<name>A0A7I4YYT3_HAECO</name>
<organism evidence="3 4">
    <name type="scientific">Haemonchus contortus</name>
    <name type="common">Barber pole worm</name>
    <dbReference type="NCBI Taxonomy" id="6289"/>
    <lineage>
        <taxon>Eukaryota</taxon>
        <taxon>Metazoa</taxon>
        <taxon>Ecdysozoa</taxon>
        <taxon>Nematoda</taxon>
        <taxon>Chromadorea</taxon>
        <taxon>Rhabditida</taxon>
        <taxon>Rhabditina</taxon>
        <taxon>Rhabditomorpha</taxon>
        <taxon>Strongyloidea</taxon>
        <taxon>Trichostrongylidae</taxon>
        <taxon>Haemonchus</taxon>
    </lineage>
</organism>
<dbReference type="InterPro" id="IPR006578">
    <property type="entry name" value="MADF-dom"/>
</dbReference>
<dbReference type="Pfam" id="PF10545">
    <property type="entry name" value="MADF_DNA_bdg"/>
    <property type="match status" value="1"/>
</dbReference>
<keyword evidence="3" id="KW-1185">Reference proteome</keyword>
<feature type="domain" description="MADF" evidence="2">
    <location>
        <begin position="8"/>
        <end position="95"/>
    </location>
</feature>
<accession>A0A7I4YYT3</accession>
<feature type="region of interest" description="Disordered" evidence="1">
    <location>
        <begin position="178"/>
        <end position="295"/>
    </location>
</feature>
<dbReference type="Proteomes" id="UP000025227">
    <property type="component" value="Unplaced"/>
</dbReference>
<feature type="compositionally biased region" description="Polar residues" evidence="1">
    <location>
        <begin position="236"/>
        <end position="253"/>
    </location>
</feature>
<dbReference type="PANTHER" id="PTHR12243:SF67">
    <property type="entry name" value="COREPRESSOR OF PANGOLIN, ISOFORM A-RELATED"/>
    <property type="match status" value="1"/>
</dbReference>
<evidence type="ECO:0000313" key="3">
    <source>
        <dbReference type="Proteomes" id="UP000025227"/>
    </source>
</evidence>
<dbReference type="WBParaSite" id="HCON_00160100-00001">
    <property type="protein sequence ID" value="HCON_00160100-00001"/>
    <property type="gene ID" value="HCON_00160100"/>
</dbReference>
<feature type="region of interest" description="Disordered" evidence="1">
    <location>
        <begin position="139"/>
        <end position="158"/>
    </location>
</feature>
<dbReference type="OMA" id="MPPEREW"/>
<dbReference type="AlphaFoldDB" id="A0A7I4YYT3"/>
<dbReference type="PANTHER" id="PTHR12243">
    <property type="entry name" value="MADF DOMAIN TRANSCRIPTION FACTOR"/>
    <property type="match status" value="1"/>
</dbReference>
<dbReference type="OrthoDB" id="5860359at2759"/>
<dbReference type="PROSITE" id="PS51029">
    <property type="entry name" value="MADF"/>
    <property type="match status" value="1"/>
</dbReference>
<evidence type="ECO:0000259" key="2">
    <source>
        <dbReference type="PROSITE" id="PS51029"/>
    </source>
</evidence>
<proteinExistence type="predicted"/>
<dbReference type="InterPro" id="IPR039353">
    <property type="entry name" value="TF_Adf1"/>
</dbReference>
<feature type="compositionally biased region" description="Basic and acidic residues" evidence="1">
    <location>
        <begin position="212"/>
        <end position="235"/>
    </location>
</feature>
<reference evidence="4" key="1">
    <citation type="submission" date="2020-12" db="UniProtKB">
        <authorList>
            <consortium name="WormBaseParasite"/>
        </authorList>
    </citation>
    <scope>IDENTIFICATION</scope>
    <source>
        <strain evidence="4">MHco3</strain>
    </source>
</reference>
<evidence type="ECO:0000256" key="1">
    <source>
        <dbReference type="SAM" id="MobiDB-lite"/>
    </source>
</evidence>